<dbReference type="Gene3D" id="2.60.40.1180">
    <property type="entry name" value="Golgi alpha-mannosidase II"/>
    <property type="match status" value="1"/>
</dbReference>
<dbReference type="Proteomes" id="UP000315636">
    <property type="component" value="Unassembled WGS sequence"/>
</dbReference>
<evidence type="ECO:0000256" key="2">
    <source>
        <dbReference type="ARBA" id="ARBA00022801"/>
    </source>
</evidence>
<dbReference type="Gene3D" id="3.90.400.10">
    <property type="entry name" value="Oligo-1,6-glucosidase, Domain 2"/>
    <property type="match status" value="1"/>
</dbReference>
<keyword evidence="3 5" id="KW-0326">Glycosidase</keyword>
<dbReference type="Pfam" id="PF16657">
    <property type="entry name" value="Malt_amylase_C"/>
    <property type="match status" value="1"/>
</dbReference>
<protein>
    <submittedName>
        <fullName evidence="5">Glycosidase</fullName>
    </submittedName>
</protein>
<evidence type="ECO:0000256" key="3">
    <source>
        <dbReference type="ARBA" id="ARBA00023295"/>
    </source>
</evidence>
<dbReference type="PANTHER" id="PTHR10357">
    <property type="entry name" value="ALPHA-AMYLASE FAMILY MEMBER"/>
    <property type="match status" value="1"/>
</dbReference>
<dbReference type="CDD" id="cd11338">
    <property type="entry name" value="AmyAc_CMD"/>
    <property type="match status" value="1"/>
</dbReference>
<dbReference type="InterPro" id="IPR013783">
    <property type="entry name" value="Ig-like_fold"/>
</dbReference>
<comment type="similarity">
    <text evidence="1">Belongs to the glycosyl hydrolase 13 family.</text>
</comment>
<name>A0A521EZ74_9BACL</name>
<dbReference type="InterPro" id="IPR032091">
    <property type="entry name" value="Malt_amylase-like_C"/>
</dbReference>
<dbReference type="RefSeq" id="WP_142506483.1">
    <property type="nucleotide sequence ID" value="NZ_FXTI01000011.1"/>
</dbReference>
<proteinExistence type="inferred from homology"/>
<dbReference type="CDD" id="cd02857">
    <property type="entry name" value="E_set_CDase_PDE_N"/>
    <property type="match status" value="1"/>
</dbReference>
<dbReference type="InterPro" id="IPR004185">
    <property type="entry name" value="Glyco_hydro_13_lg-like_dom"/>
</dbReference>
<dbReference type="OrthoDB" id="9805159at2"/>
<sequence>MEKAAIFHQPYGAYADPLSPYCLRVRLRVKKGDLTACTVYHGDRYSQEEDQDYVQLQKTASDMYFDYFTGDLPTQTKRIRYVFYVQNEREAYWYGENGFSQDRRSAGVFQYAYITYSNLFDLPEWALDGVVYQIFPERFANGDRSNDPQNVEPWTVGARPKPDSYYGGDLQGVMDRLPYLEKLGVNVLYFTPIFRSPSNHKYDTTDYYQIDPHFGDMKTFRKLVEKAHRHGMRVILDAVMNHTGVGFFAFRDVIDHGSVSRYADWFHISSFPVQTEPRPNYETFANDVWTMPKLRTQHPEVKAYFLDVAEYWVKEVGIDGWRLDVANEVEADFWRAFRQRVKKANPEALIVGEVWHDASPWLMGDQFDSVMNYLFRDAVVDFFGRGRIGAEELDARLAHSRMLYRTQPQYAMFNLLDSHDTERFLTTCGGNEKRMRLAVLFQTTYVGMPMIYYGDEVGMQGGSDPDCRRPMIWEKRRQNRALFNFYRKVLRIRREQTALRRGNIRVWVAQGRIYGFLRRLENDCVGVIVNNSDHMCEISLDTAAFGQPTVLVELLSGQSVQTTKEGRLFITLAPYEGRVYTAPSTNGAKKPALNRSNIPL</sequence>
<evidence type="ECO:0000313" key="5">
    <source>
        <dbReference type="EMBL" id="SMO89244.1"/>
    </source>
</evidence>
<dbReference type="Pfam" id="PF00128">
    <property type="entry name" value="Alpha-amylase"/>
    <property type="match status" value="1"/>
</dbReference>
<dbReference type="InterPro" id="IPR006047">
    <property type="entry name" value="GH13_cat_dom"/>
</dbReference>
<dbReference type="SUPFAM" id="SSF81296">
    <property type="entry name" value="E set domains"/>
    <property type="match status" value="1"/>
</dbReference>
<dbReference type="SUPFAM" id="SSF51445">
    <property type="entry name" value="(Trans)glycosidases"/>
    <property type="match status" value="1"/>
</dbReference>
<reference evidence="5 6" key="1">
    <citation type="submission" date="2017-05" db="EMBL/GenBank/DDBJ databases">
        <authorList>
            <person name="Varghese N."/>
            <person name="Submissions S."/>
        </authorList>
    </citation>
    <scope>NUCLEOTIDE SEQUENCE [LARGE SCALE GENOMIC DNA]</scope>
    <source>
        <strain evidence="5 6">DSM 45474</strain>
    </source>
</reference>
<dbReference type="GO" id="GO:0004553">
    <property type="term" value="F:hydrolase activity, hydrolyzing O-glycosyl compounds"/>
    <property type="evidence" value="ECO:0007669"/>
    <property type="project" value="InterPro"/>
</dbReference>
<dbReference type="InterPro" id="IPR014756">
    <property type="entry name" value="Ig_E-set"/>
</dbReference>
<dbReference type="InterPro" id="IPR045857">
    <property type="entry name" value="O16G_dom_2"/>
</dbReference>
<dbReference type="Pfam" id="PF02903">
    <property type="entry name" value="Alpha-amylase_N"/>
    <property type="match status" value="1"/>
</dbReference>
<dbReference type="SMART" id="SM00642">
    <property type="entry name" value="Aamy"/>
    <property type="match status" value="1"/>
</dbReference>
<evidence type="ECO:0000259" key="4">
    <source>
        <dbReference type="SMART" id="SM00642"/>
    </source>
</evidence>
<dbReference type="InterPro" id="IPR013780">
    <property type="entry name" value="Glyco_hydro_b"/>
</dbReference>
<accession>A0A521EZ74</accession>
<dbReference type="SUPFAM" id="SSF51011">
    <property type="entry name" value="Glycosyl hydrolase domain"/>
    <property type="match status" value="1"/>
</dbReference>
<keyword evidence="2" id="KW-0378">Hydrolase</keyword>
<dbReference type="AlphaFoldDB" id="A0A521EZ74"/>
<dbReference type="EMBL" id="FXTI01000011">
    <property type="protein sequence ID" value="SMO89244.1"/>
    <property type="molecule type" value="Genomic_DNA"/>
</dbReference>
<gene>
    <name evidence="5" type="ORF">SAMN06264849_11196</name>
</gene>
<evidence type="ECO:0000256" key="1">
    <source>
        <dbReference type="ARBA" id="ARBA00008061"/>
    </source>
</evidence>
<evidence type="ECO:0000313" key="6">
    <source>
        <dbReference type="Proteomes" id="UP000315636"/>
    </source>
</evidence>
<dbReference type="GO" id="GO:0005975">
    <property type="term" value="P:carbohydrate metabolic process"/>
    <property type="evidence" value="ECO:0007669"/>
    <property type="project" value="InterPro"/>
</dbReference>
<dbReference type="PANTHER" id="PTHR10357:SF210">
    <property type="entry name" value="MALTODEXTRIN GLUCOSIDASE"/>
    <property type="match status" value="1"/>
</dbReference>
<dbReference type="InterPro" id="IPR017853">
    <property type="entry name" value="GH"/>
</dbReference>
<dbReference type="Gene3D" id="2.60.40.10">
    <property type="entry name" value="Immunoglobulins"/>
    <property type="match status" value="1"/>
</dbReference>
<feature type="domain" description="Glycosyl hydrolase family 13 catalytic" evidence="4">
    <location>
        <begin position="133"/>
        <end position="493"/>
    </location>
</feature>
<organism evidence="5 6">
    <name type="scientific">Melghirimyces algeriensis</name>
    <dbReference type="NCBI Taxonomy" id="910412"/>
    <lineage>
        <taxon>Bacteria</taxon>
        <taxon>Bacillati</taxon>
        <taxon>Bacillota</taxon>
        <taxon>Bacilli</taxon>
        <taxon>Bacillales</taxon>
        <taxon>Thermoactinomycetaceae</taxon>
        <taxon>Melghirimyces</taxon>
    </lineage>
</organism>
<dbReference type="Gene3D" id="3.20.20.80">
    <property type="entry name" value="Glycosidases"/>
    <property type="match status" value="1"/>
</dbReference>
<keyword evidence="6" id="KW-1185">Reference proteome</keyword>